<dbReference type="PANTHER" id="PTHR44240:SF10">
    <property type="entry name" value="J DOMAIN-CONTAINING PROTEIN"/>
    <property type="match status" value="1"/>
</dbReference>
<dbReference type="EMBL" id="FMZZ01000001">
    <property type="protein sequence ID" value="SDC08219.1"/>
    <property type="molecule type" value="Genomic_DNA"/>
</dbReference>
<feature type="domain" description="J" evidence="2">
    <location>
        <begin position="5"/>
        <end position="66"/>
    </location>
</feature>
<dbReference type="STRING" id="1271860.SAMN05216174_10139"/>
<dbReference type="PANTHER" id="PTHR44240">
    <property type="entry name" value="DNAJ DOMAIN (PROKARYOTIC HEAT SHOCK PROTEIN)-RELATED"/>
    <property type="match status" value="1"/>
</dbReference>
<gene>
    <name evidence="3" type="ORF">SAMN05216174_10139</name>
</gene>
<dbReference type="SMART" id="SM00271">
    <property type="entry name" value="DnaJ"/>
    <property type="match status" value="1"/>
</dbReference>
<dbReference type="PRINTS" id="PR00625">
    <property type="entry name" value="JDOMAIN"/>
</dbReference>
<organism evidence="3 4">
    <name type="scientific">Actinokineospora iranica</name>
    <dbReference type="NCBI Taxonomy" id="1271860"/>
    <lineage>
        <taxon>Bacteria</taxon>
        <taxon>Bacillati</taxon>
        <taxon>Actinomycetota</taxon>
        <taxon>Actinomycetes</taxon>
        <taxon>Pseudonocardiales</taxon>
        <taxon>Pseudonocardiaceae</taxon>
        <taxon>Actinokineospora</taxon>
    </lineage>
</organism>
<dbReference type="CDD" id="cd06257">
    <property type="entry name" value="DnaJ"/>
    <property type="match status" value="1"/>
</dbReference>
<dbReference type="OrthoDB" id="166297at2"/>
<dbReference type="Gene3D" id="1.10.287.110">
    <property type="entry name" value="DnaJ domain"/>
    <property type="match status" value="1"/>
</dbReference>
<evidence type="ECO:0000313" key="3">
    <source>
        <dbReference type="EMBL" id="SDC08219.1"/>
    </source>
</evidence>
<keyword evidence="1" id="KW-0812">Transmembrane</keyword>
<feature type="transmembrane region" description="Helical" evidence="1">
    <location>
        <begin position="128"/>
        <end position="154"/>
    </location>
</feature>
<feature type="transmembrane region" description="Helical" evidence="1">
    <location>
        <begin position="166"/>
        <end position="184"/>
    </location>
</feature>
<keyword evidence="1" id="KW-0472">Membrane</keyword>
<dbReference type="AlphaFoldDB" id="A0A1G6IP03"/>
<dbReference type="InterPro" id="IPR052276">
    <property type="entry name" value="Diphthamide-biosynth_chaperone"/>
</dbReference>
<dbReference type="Pfam" id="PF00226">
    <property type="entry name" value="DnaJ"/>
    <property type="match status" value="1"/>
</dbReference>
<dbReference type="SUPFAM" id="SSF46565">
    <property type="entry name" value="Chaperone J-domain"/>
    <property type="match status" value="1"/>
</dbReference>
<dbReference type="InterPro" id="IPR001623">
    <property type="entry name" value="DnaJ_domain"/>
</dbReference>
<keyword evidence="1" id="KW-1133">Transmembrane helix</keyword>
<sequence length="224" mass="24119">MPGADHYDVLGVSQDATAEQIKAAYRRQARGAHPDLGGDVDRFHRVHHAYETLMDPAARADHDRARAARLPTPEPTRPPAPLPQWISGPCWLCVKRAGQPLLRITLEHTANQPRTVDIPCCDSCWSRYIIFGTTGLATAGAATAGAALLIAIMLVDGLAPLDPGGLAVFAACCALLLACAAAVVRGMRRRTTAARLETAARVHNRIACYPPISTLLKLGYRMDR</sequence>
<proteinExistence type="predicted"/>
<name>A0A1G6IP03_9PSEU</name>
<protein>
    <submittedName>
        <fullName evidence="3">DnaJ domain-containing protein</fullName>
    </submittedName>
</protein>
<reference evidence="4" key="1">
    <citation type="submission" date="2016-10" db="EMBL/GenBank/DDBJ databases">
        <authorList>
            <person name="Varghese N."/>
            <person name="Submissions S."/>
        </authorList>
    </citation>
    <scope>NUCLEOTIDE SEQUENCE [LARGE SCALE GENOMIC DNA]</scope>
    <source>
        <strain evidence="4">IBRC-M 10403</strain>
    </source>
</reference>
<evidence type="ECO:0000259" key="2">
    <source>
        <dbReference type="PROSITE" id="PS50076"/>
    </source>
</evidence>
<keyword evidence="4" id="KW-1185">Reference proteome</keyword>
<dbReference type="PROSITE" id="PS50076">
    <property type="entry name" value="DNAJ_2"/>
    <property type="match status" value="1"/>
</dbReference>
<dbReference type="RefSeq" id="WP_091446809.1">
    <property type="nucleotide sequence ID" value="NZ_FMZZ01000001.1"/>
</dbReference>
<evidence type="ECO:0000313" key="4">
    <source>
        <dbReference type="Proteomes" id="UP000199501"/>
    </source>
</evidence>
<dbReference type="InterPro" id="IPR036869">
    <property type="entry name" value="J_dom_sf"/>
</dbReference>
<accession>A0A1G6IP03</accession>
<evidence type="ECO:0000256" key="1">
    <source>
        <dbReference type="SAM" id="Phobius"/>
    </source>
</evidence>
<dbReference type="Proteomes" id="UP000199501">
    <property type="component" value="Unassembled WGS sequence"/>
</dbReference>